<feature type="non-terminal residue" evidence="2">
    <location>
        <position position="1"/>
    </location>
</feature>
<feature type="domain" description="Fibronectin type-III" evidence="1">
    <location>
        <begin position="248"/>
        <end position="349"/>
    </location>
</feature>
<dbReference type="Gene3D" id="2.60.40.10">
    <property type="entry name" value="Immunoglobulins"/>
    <property type="match status" value="2"/>
</dbReference>
<organism evidence="2 3">
    <name type="scientific">Cichlidogyrus casuarinus</name>
    <dbReference type="NCBI Taxonomy" id="1844966"/>
    <lineage>
        <taxon>Eukaryota</taxon>
        <taxon>Metazoa</taxon>
        <taxon>Spiralia</taxon>
        <taxon>Lophotrochozoa</taxon>
        <taxon>Platyhelminthes</taxon>
        <taxon>Monogenea</taxon>
        <taxon>Monopisthocotylea</taxon>
        <taxon>Dactylogyridea</taxon>
        <taxon>Ancyrocephalidae</taxon>
        <taxon>Cichlidogyrus</taxon>
    </lineage>
</organism>
<protein>
    <recommendedName>
        <fullName evidence="1">Fibronectin type-III domain-containing protein</fullName>
    </recommendedName>
</protein>
<dbReference type="EMBL" id="JBJKFK010002597">
    <property type="protein sequence ID" value="KAL3310876.1"/>
    <property type="molecule type" value="Genomic_DNA"/>
</dbReference>
<dbReference type="PROSITE" id="PS50853">
    <property type="entry name" value="FN3"/>
    <property type="match status" value="2"/>
</dbReference>
<dbReference type="Proteomes" id="UP001626550">
    <property type="component" value="Unassembled WGS sequence"/>
</dbReference>
<dbReference type="InterPro" id="IPR036116">
    <property type="entry name" value="FN3_sf"/>
</dbReference>
<evidence type="ECO:0000313" key="2">
    <source>
        <dbReference type="EMBL" id="KAL3310876.1"/>
    </source>
</evidence>
<evidence type="ECO:0000313" key="3">
    <source>
        <dbReference type="Proteomes" id="UP001626550"/>
    </source>
</evidence>
<dbReference type="InterPro" id="IPR003961">
    <property type="entry name" value="FN3_dom"/>
</dbReference>
<dbReference type="CDD" id="cd00063">
    <property type="entry name" value="FN3"/>
    <property type="match status" value="1"/>
</dbReference>
<keyword evidence="3" id="KW-1185">Reference proteome</keyword>
<name>A0ABD2PTU3_9PLAT</name>
<dbReference type="SUPFAM" id="SSF49265">
    <property type="entry name" value="Fibronectin type III"/>
    <property type="match status" value="1"/>
</dbReference>
<dbReference type="AlphaFoldDB" id="A0ABD2PTU3"/>
<dbReference type="InterPro" id="IPR013783">
    <property type="entry name" value="Ig-like_fold"/>
</dbReference>
<sequence length="388" mass="43794">SACDLRYTLLTKDKVRLIWRLGDDAVDYLEKSPSPRGPRITIDPGVDFDQGDPMLERVQFVIERKEGYAGEWDEIGDILAGALCRHVDMHNPSLSRKEVSYRIVAIIDGIRCKPSKPVRVYFKSENLTPDMSIAKPIIDATNVEAYEIKWPSLTMELFSDHVLEQTSLEILTSNLCYTVQILEQNSSTWQTLADEIIACNYTWKKPNPLHSYSVRIVPHNQFGQGQPSRSSRVEIQIVLPDFSYVHPTIREPVDILANEAPCDLVWAVPRQYTTGNTFYPCSYEVQTKALQPGSEWTVLQTDVKNPRLPLDMLDPMQECYLRVVPFNDFGRGNPSQPVKKTISAATSQSEITLLTLLNTVDTVQASASPTVSLDLVNLYHWYSQGAAV</sequence>
<evidence type="ECO:0000259" key="1">
    <source>
        <dbReference type="PROSITE" id="PS50853"/>
    </source>
</evidence>
<accession>A0ABD2PTU3</accession>
<proteinExistence type="predicted"/>
<gene>
    <name evidence="2" type="ORF">Ciccas_010549</name>
</gene>
<feature type="domain" description="Fibronectin type-III" evidence="1">
    <location>
        <begin position="132"/>
        <end position="241"/>
    </location>
</feature>
<comment type="caution">
    <text evidence="2">The sequence shown here is derived from an EMBL/GenBank/DDBJ whole genome shotgun (WGS) entry which is preliminary data.</text>
</comment>
<reference evidence="2 3" key="1">
    <citation type="submission" date="2024-11" db="EMBL/GenBank/DDBJ databases">
        <title>Adaptive evolution of stress response genes in parasites aligns with host niche diversity.</title>
        <authorList>
            <person name="Hahn C."/>
            <person name="Resl P."/>
        </authorList>
    </citation>
    <scope>NUCLEOTIDE SEQUENCE [LARGE SCALE GENOMIC DNA]</scope>
    <source>
        <strain evidence="2">EGGRZ-B1_66</strain>
        <tissue evidence="2">Body</tissue>
    </source>
</reference>